<keyword evidence="2" id="KW-1185">Reference proteome</keyword>
<dbReference type="Proteomes" id="UP000326924">
    <property type="component" value="Unassembled WGS sequence"/>
</dbReference>
<evidence type="ECO:0000313" key="1">
    <source>
        <dbReference type="EMBL" id="KAA8913978.1"/>
    </source>
</evidence>
<sequence length="445" mass="49215">MPASLQDELLDGVELAGHVCAYALEAMMSYHNEEHVLYLFAKLNPPDIGPSKTLLERFAARADDVPTVLVALNCPDSISTTKTNWCAQHIEEVRQTRTPLQRQVNQVIAKGIAGSHKTATYHCNICGSVATQTAIVRKRLNTDDGILLVEPSAGHPVTDVDEDCGYWKLYAGLLPQGRTFFRDGDLFHLYHPLARLPCALISSSEDKSVEEFCTNETPELLFYILVAPGAEEPVVTALDTEPQGVQPAQDQGMLVQNAHLQHLIQGPVGGQDLHPQAAQGQGMLVQDGHRPQRVQGPVASQEPHHKALQAPQGPLLVQHPVPQAPPVPARPIGVLAQLEATRQHIERTHIGRLPYDRVPVTVMMRREWAGEIDTIETAVHLSHFRDDDTTQLMRRMLWMIGRYVGIVVFDHGVCTLENGLRVPIGPRFAHQQFVNRIASLEITVI</sequence>
<dbReference type="InParanoid" id="A0A5J5FAA8"/>
<gene>
    <name evidence="1" type="ORF">FN846DRAFT_902414</name>
</gene>
<organism evidence="1 2">
    <name type="scientific">Sphaerosporella brunnea</name>
    <dbReference type="NCBI Taxonomy" id="1250544"/>
    <lineage>
        <taxon>Eukaryota</taxon>
        <taxon>Fungi</taxon>
        <taxon>Dikarya</taxon>
        <taxon>Ascomycota</taxon>
        <taxon>Pezizomycotina</taxon>
        <taxon>Pezizomycetes</taxon>
        <taxon>Pezizales</taxon>
        <taxon>Pyronemataceae</taxon>
        <taxon>Sphaerosporella</taxon>
    </lineage>
</organism>
<reference evidence="1 2" key="1">
    <citation type="submission" date="2019-09" db="EMBL/GenBank/DDBJ databases">
        <title>Draft genome of the ectomycorrhizal ascomycete Sphaerosporella brunnea.</title>
        <authorList>
            <consortium name="DOE Joint Genome Institute"/>
            <person name="Benucci G.M."/>
            <person name="Marozzi G."/>
            <person name="Antonielli L."/>
            <person name="Sanchez S."/>
            <person name="Marco P."/>
            <person name="Wang X."/>
            <person name="Falini L.B."/>
            <person name="Barry K."/>
            <person name="Haridas S."/>
            <person name="Lipzen A."/>
            <person name="Labutti K."/>
            <person name="Grigoriev I.V."/>
            <person name="Murat C."/>
            <person name="Martin F."/>
            <person name="Albertini E."/>
            <person name="Donnini D."/>
            <person name="Bonito G."/>
        </authorList>
    </citation>
    <scope>NUCLEOTIDE SEQUENCE [LARGE SCALE GENOMIC DNA]</scope>
    <source>
        <strain evidence="1 2">Sb_GMNB300</strain>
    </source>
</reference>
<dbReference type="AlphaFoldDB" id="A0A5J5FAA8"/>
<accession>A0A5J5FAA8</accession>
<evidence type="ECO:0000313" key="2">
    <source>
        <dbReference type="Proteomes" id="UP000326924"/>
    </source>
</evidence>
<protein>
    <submittedName>
        <fullName evidence="1">Uncharacterized protein</fullName>
    </submittedName>
</protein>
<proteinExistence type="predicted"/>
<name>A0A5J5FAA8_9PEZI</name>
<comment type="caution">
    <text evidence="1">The sequence shown here is derived from an EMBL/GenBank/DDBJ whole genome shotgun (WGS) entry which is preliminary data.</text>
</comment>
<dbReference type="EMBL" id="VXIS01000010">
    <property type="protein sequence ID" value="KAA8913978.1"/>
    <property type="molecule type" value="Genomic_DNA"/>
</dbReference>